<organism evidence="1">
    <name type="scientific">Tanacetum cinerariifolium</name>
    <name type="common">Dalmatian daisy</name>
    <name type="synonym">Chrysanthemum cinerariifolium</name>
    <dbReference type="NCBI Taxonomy" id="118510"/>
    <lineage>
        <taxon>Eukaryota</taxon>
        <taxon>Viridiplantae</taxon>
        <taxon>Streptophyta</taxon>
        <taxon>Embryophyta</taxon>
        <taxon>Tracheophyta</taxon>
        <taxon>Spermatophyta</taxon>
        <taxon>Magnoliopsida</taxon>
        <taxon>eudicotyledons</taxon>
        <taxon>Gunneridae</taxon>
        <taxon>Pentapetalae</taxon>
        <taxon>asterids</taxon>
        <taxon>campanulids</taxon>
        <taxon>Asterales</taxon>
        <taxon>Asteraceae</taxon>
        <taxon>Asteroideae</taxon>
        <taxon>Anthemideae</taxon>
        <taxon>Anthemidinae</taxon>
        <taxon>Tanacetum</taxon>
    </lineage>
</organism>
<feature type="non-terminal residue" evidence="1">
    <location>
        <position position="1"/>
    </location>
</feature>
<evidence type="ECO:0000313" key="1">
    <source>
        <dbReference type="EMBL" id="GFD15466.1"/>
    </source>
</evidence>
<gene>
    <name evidence="1" type="ORF">Tci_887435</name>
</gene>
<accession>A0A699U275</accession>
<dbReference type="EMBL" id="BKCJ011286678">
    <property type="protein sequence ID" value="GFD15466.1"/>
    <property type="molecule type" value="Genomic_DNA"/>
</dbReference>
<comment type="caution">
    <text evidence="1">The sequence shown here is derived from an EMBL/GenBank/DDBJ whole genome shotgun (WGS) entry which is preliminary data.</text>
</comment>
<protein>
    <submittedName>
        <fullName evidence="1">Uncharacterized protein</fullName>
    </submittedName>
</protein>
<name>A0A699U275_TANCI</name>
<sequence>ARSSALFCGAKPVARDARGGAAARNGPLVHHHDNDLRESGGRLSAPGYAGCLGWGTSHHLGLGIWTGLLGRIGRSIGLPRCGRRCRRALGRNGASVGFS</sequence>
<dbReference type="AlphaFoldDB" id="A0A699U275"/>
<proteinExistence type="predicted"/>
<reference evidence="1" key="1">
    <citation type="journal article" date="2019" name="Sci. Rep.">
        <title>Draft genome of Tanacetum cinerariifolium, the natural source of mosquito coil.</title>
        <authorList>
            <person name="Yamashiro T."/>
            <person name="Shiraishi A."/>
            <person name="Satake H."/>
            <person name="Nakayama K."/>
        </authorList>
    </citation>
    <scope>NUCLEOTIDE SEQUENCE</scope>
</reference>